<evidence type="ECO:0000256" key="3">
    <source>
        <dbReference type="ARBA" id="ARBA00023125"/>
    </source>
</evidence>
<evidence type="ECO:0000256" key="2">
    <source>
        <dbReference type="ARBA" id="ARBA00023015"/>
    </source>
</evidence>
<feature type="domain" description="HTH lysR-type" evidence="5">
    <location>
        <begin position="7"/>
        <end position="62"/>
    </location>
</feature>
<dbReference type="GO" id="GO:0006351">
    <property type="term" value="P:DNA-templated transcription"/>
    <property type="evidence" value="ECO:0007669"/>
    <property type="project" value="TreeGrafter"/>
</dbReference>
<dbReference type="Gene3D" id="3.40.190.10">
    <property type="entry name" value="Periplasmic binding protein-like II"/>
    <property type="match status" value="2"/>
</dbReference>
<dbReference type="SUPFAM" id="SSF46785">
    <property type="entry name" value="Winged helix' DNA-binding domain"/>
    <property type="match status" value="1"/>
</dbReference>
<evidence type="ECO:0000259" key="5">
    <source>
        <dbReference type="PROSITE" id="PS50931"/>
    </source>
</evidence>
<comment type="caution">
    <text evidence="6">The sequence shown here is derived from an EMBL/GenBank/DDBJ whole genome shotgun (WGS) entry which is preliminary data.</text>
</comment>
<dbReference type="Pfam" id="PF00126">
    <property type="entry name" value="HTH_1"/>
    <property type="match status" value="1"/>
</dbReference>
<dbReference type="AlphaFoldDB" id="A0A545TJB8"/>
<dbReference type="GO" id="GO:0043565">
    <property type="term" value="F:sequence-specific DNA binding"/>
    <property type="evidence" value="ECO:0007669"/>
    <property type="project" value="TreeGrafter"/>
</dbReference>
<dbReference type="GO" id="GO:0003700">
    <property type="term" value="F:DNA-binding transcription factor activity"/>
    <property type="evidence" value="ECO:0007669"/>
    <property type="project" value="InterPro"/>
</dbReference>
<evidence type="ECO:0000256" key="4">
    <source>
        <dbReference type="ARBA" id="ARBA00023163"/>
    </source>
</evidence>
<dbReference type="PANTHER" id="PTHR30537">
    <property type="entry name" value="HTH-TYPE TRANSCRIPTIONAL REGULATOR"/>
    <property type="match status" value="1"/>
</dbReference>
<keyword evidence="7" id="KW-1185">Reference proteome</keyword>
<sequence length="294" mass="33435">MRRLASIRGLRTFCIAAKCLSFKQAAEELYITPSAVSHQVKQLEEHLSLTLFERQTRALALTKVGIQFYKAIQPIMHELDSTISEFTSTQENTVITISMPEFFASELFIPRLSEWTNLHKDFDLQVVTLKPSQTSSKTSDLSIVLSNSLPSAGLIDELFSLSYVPACNQTIYDEYADQGYAGLNQLPLIVHRARPWAWHQWADRAMIDDFNPKQIIELDSMFAIARAAQQGMGLALIPMPIGASWFKEKLLFNIYKDALVTNDRYFLVQHEGSKNVYAMRTISEWIKATYQNIG</sequence>
<dbReference type="InterPro" id="IPR000847">
    <property type="entry name" value="LysR_HTH_N"/>
</dbReference>
<dbReference type="Gene3D" id="1.10.10.10">
    <property type="entry name" value="Winged helix-like DNA-binding domain superfamily/Winged helix DNA-binding domain"/>
    <property type="match status" value="1"/>
</dbReference>
<protein>
    <submittedName>
        <fullName evidence="6">LysR family transcriptional regulator</fullName>
    </submittedName>
</protein>
<dbReference type="FunFam" id="1.10.10.10:FF:000001">
    <property type="entry name" value="LysR family transcriptional regulator"/>
    <property type="match status" value="1"/>
</dbReference>
<dbReference type="Pfam" id="PF03466">
    <property type="entry name" value="LysR_substrate"/>
    <property type="match status" value="1"/>
</dbReference>
<accession>A0A545TJB8</accession>
<dbReference type="RefSeq" id="WP_142940839.1">
    <property type="nucleotide sequence ID" value="NZ_VIKR01000001.1"/>
</dbReference>
<dbReference type="PRINTS" id="PR00039">
    <property type="entry name" value="HTHLYSR"/>
</dbReference>
<dbReference type="SUPFAM" id="SSF53850">
    <property type="entry name" value="Periplasmic binding protein-like II"/>
    <property type="match status" value="1"/>
</dbReference>
<dbReference type="InterPro" id="IPR036388">
    <property type="entry name" value="WH-like_DNA-bd_sf"/>
</dbReference>
<dbReference type="PANTHER" id="PTHR30537:SF26">
    <property type="entry name" value="GLYCINE CLEAVAGE SYSTEM TRANSCRIPTIONAL ACTIVATOR"/>
    <property type="match status" value="1"/>
</dbReference>
<dbReference type="InterPro" id="IPR058163">
    <property type="entry name" value="LysR-type_TF_proteobact-type"/>
</dbReference>
<organism evidence="6 7">
    <name type="scientific">Aliikangiella marina</name>
    <dbReference type="NCBI Taxonomy" id="1712262"/>
    <lineage>
        <taxon>Bacteria</taxon>
        <taxon>Pseudomonadati</taxon>
        <taxon>Pseudomonadota</taxon>
        <taxon>Gammaproteobacteria</taxon>
        <taxon>Oceanospirillales</taxon>
        <taxon>Pleioneaceae</taxon>
        <taxon>Aliikangiella</taxon>
    </lineage>
</organism>
<gene>
    <name evidence="6" type="ORF">FLL45_04795</name>
</gene>
<dbReference type="InterPro" id="IPR036390">
    <property type="entry name" value="WH_DNA-bd_sf"/>
</dbReference>
<evidence type="ECO:0000313" key="7">
    <source>
        <dbReference type="Proteomes" id="UP000317839"/>
    </source>
</evidence>
<evidence type="ECO:0000256" key="1">
    <source>
        <dbReference type="ARBA" id="ARBA00009437"/>
    </source>
</evidence>
<dbReference type="InterPro" id="IPR005119">
    <property type="entry name" value="LysR_subst-bd"/>
</dbReference>
<proteinExistence type="inferred from homology"/>
<keyword evidence="3" id="KW-0238">DNA-binding</keyword>
<reference evidence="6 7" key="1">
    <citation type="submission" date="2019-06" db="EMBL/GenBank/DDBJ databases">
        <title>Draft genome of Aliikangiella marina GYP-15.</title>
        <authorList>
            <person name="Wang G."/>
        </authorList>
    </citation>
    <scope>NUCLEOTIDE SEQUENCE [LARGE SCALE GENOMIC DNA]</scope>
    <source>
        <strain evidence="6 7">GYP-15</strain>
    </source>
</reference>
<dbReference type="Proteomes" id="UP000317839">
    <property type="component" value="Unassembled WGS sequence"/>
</dbReference>
<comment type="similarity">
    <text evidence="1">Belongs to the LysR transcriptional regulatory family.</text>
</comment>
<name>A0A545TJB8_9GAMM</name>
<dbReference type="EMBL" id="VIKR01000001">
    <property type="protein sequence ID" value="TQV77266.1"/>
    <property type="molecule type" value="Genomic_DNA"/>
</dbReference>
<dbReference type="PROSITE" id="PS50931">
    <property type="entry name" value="HTH_LYSR"/>
    <property type="match status" value="1"/>
</dbReference>
<dbReference type="OrthoDB" id="5723059at2"/>
<keyword evidence="4" id="KW-0804">Transcription</keyword>
<keyword evidence="2" id="KW-0805">Transcription regulation</keyword>
<evidence type="ECO:0000313" key="6">
    <source>
        <dbReference type="EMBL" id="TQV77266.1"/>
    </source>
</evidence>